<evidence type="ECO:0000313" key="2">
    <source>
        <dbReference type="Proteomes" id="UP000078534"/>
    </source>
</evidence>
<dbReference type="EMBL" id="LWSG01000016">
    <property type="protein sequence ID" value="OAS85995.1"/>
    <property type="molecule type" value="Genomic_DNA"/>
</dbReference>
<comment type="caution">
    <text evidence="1">The sequence shown here is derived from an EMBL/GenBank/DDBJ whole genome shotgun (WGS) entry which is preliminary data.</text>
</comment>
<evidence type="ECO:0000313" key="1">
    <source>
        <dbReference type="EMBL" id="OAS85995.1"/>
    </source>
</evidence>
<dbReference type="OrthoDB" id="2948638at2"/>
<dbReference type="AlphaFoldDB" id="A0A179SWI9"/>
<keyword evidence="2" id="KW-1185">Reference proteome</keyword>
<organism evidence="1 2">
    <name type="scientific">Metabacillus litoralis</name>
    <dbReference type="NCBI Taxonomy" id="152268"/>
    <lineage>
        <taxon>Bacteria</taxon>
        <taxon>Bacillati</taxon>
        <taxon>Bacillota</taxon>
        <taxon>Bacilli</taxon>
        <taxon>Bacillales</taxon>
        <taxon>Bacillaceae</taxon>
        <taxon>Metabacillus</taxon>
    </lineage>
</organism>
<reference evidence="2" key="1">
    <citation type="submission" date="2016-04" db="EMBL/GenBank/DDBJ databases">
        <authorList>
            <person name="Lyu Z."/>
            <person name="Lyu W."/>
        </authorList>
    </citation>
    <scope>NUCLEOTIDE SEQUENCE [LARGE SCALE GENOMIC DNA]</scope>
    <source>
        <strain evidence="2">C44</strain>
    </source>
</reference>
<proteinExistence type="predicted"/>
<accession>A0A179SWI9</accession>
<dbReference type="RefSeq" id="WP_066332896.1">
    <property type="nucleotide sequence ID" value="NZ_LWSG01000016.1"/>
</dbReference>
<sequence length="63" mass="7272">MQINRIKRGAGLKMAKKIMNEMQQEPKGIHYPGYKRRVCRASEIVANQPLVQDILSRHLGIKK</sequence>
<name>A0A179SWI9_9BACI</name>
<protein>
    <submittedName>
        <fullName evidence="1">Uncharacterized protein</fullName>
    </submittedName>
</protein>
<dbReference type="Proteomes" id="UP000078534">
    <property type="component" value="Unassembled WGS sequence"/>
</dbReference>
<gene>
    <name evidence="1" type="ORF">A6K24_22905</name>
</gene>